<evidence type="ECO:0000256" key="1">
    <source>
        <dbReference type="SAM" id="MobiDB-lite"/>
    </source>
</evidence>
<feature type="compositionally biased region" description="Low complexity" evidence="1">
    <location>
        <begin position="425"/>
        <end position="438"/>
    </location>
</feature>
<feature type="compositionally biased region" description="Basic and acidic residues" evidence="1">
    <location>
        <begin position="525"/>
        <end position="537"/>
    </location>
</feature>
<evidence type="ECO:0000313" key="3">
    <source>
        <dbReference type="Proteomes" id="UP000603453"/>
    </source>
</evidence>
<dbReference type="OrthoDB" id="2283499at2759"/>
<feature type="region of interest" description="Disordered" evidence="1">
    <location>
        <begin position="627"/>
        <end position="715"/>
    </location>
</feature>
<feature type="compositionally biased region" description="Polar residues" evidence="1">
    <location>
        <begin position="541"/>
        <end position="552"/>
    </location>
</feature>
<evidence type="ECO:0000313" key="2">
    <source>
        <dbReference type="EMBL" id="KAG2203770.1"/>
    </source>
</evidence>
<name>A0A8H7R4K2_9FUNG</name>
<protein>
    <submittedName>
        <fullName evidence="2">Uncharacterized protein</fullName>
    </submittedName>
</protein>
<feature type="region of interest" description="Disordered" evidence="1">
    <location>
        <begin position="571"/>
        <end position="597"/>
    </location>
</feature>
<feature type="region of interest" description="Disordered" evidence="1">
    <location>
        <begin position="425"/>
        <end position="449"/>
    </location>
</feature>
<proteinExistence type="predicted"/>
<organism evidence="2 3">
    <name type="scientific">Mucor saturninus</name>
    <dbReference type="NCBI Taxonomy" id="64648"/>
    <lineage>
        <taxon>Eukaryota</taxon>
        <taxon>Fungi</taxon>
        <taxon>Fungi incertae sedis</taxon>
        <taxon>Mucoromycota</taxon>
        <taxon>Mucoromycotina</taxon>
        <taxon>Mucoromycetes</taxon>
        <taxon>Mucorales</taxon>
        <taxon>Mucorineae</taxon>
        <taxon>Mucoraceae</taxon>
        <taxon>Mucor</taxon>
    </lineage>
</organism>
<feature type="region of interest" description="Disordered" evidence="1">
    <location>
        <begin position="517"/>
        <end position="558"/>
    </location>
</feature>
<feature type="compositionally biased region" description="Polar residues" evidence="1">
    <location>
        <begin position="128"/>
        <end position="137"/>
    </location>
</feature>
<sequence>MQDYKETDTVQDLYNEIEHLIDIPFEATCQSTQYKDFHYKQESEEPRNDYTFERPILIESDSDDIEEELPTPDQYCNQCDRPITSNQSLTVANNICHDCSSSSATKKPRSRSGSFTFTQIADKLKQSFGHSSSSNTLLAPGVKPVDRRKSMPTMDSLFDQQPQQLEPPSPVPSRPSSRASSFIEDVKQFLAPLSRKSSRNSMYQDYQQSSDPVLQKKSSHHSLLDAINICKPAKVKQAPSYERRIIQSDDTHNWSREDDEVMGIHQNNSWIGDAHSMENTIVPLRRKQIKKIESRQERTDIYINAYIECMKVETNLVPWIIKQTQKGPPDAWFGYTPPVREPKKIMGIFKRKPKENSNNLRAQQQQLGDDLLNRSTPLLQHRYSNSNLSASPSSFVYALDDQQVTSPVAMGYEEDQAYFEDQNYTPSLTTSLSPNSSTAEHAPRSSSLQPVSILKKKTFDELPQDEYDDTYYNDAQADFQTKTDFYQQPVKPKKDRKQRTSSGYDQQQMMMMAMMEQAPRSNSHYRSEFEHNGRDDYYNYPRSNDTSAPSSRRLNEEPAYCHDSIVLNKRRSSRRSTYEEEEDYYQPAPIDTRRWSKPTTNARYADEEHYLPQVVPDVKRRSNPIHLEEDYYQHSPTTDTRRIHKQEEEDYYSPISDSSEGKRRSRPIRQVHHEEEEYFQSAPIDTRRRSHMSQQEEEEEYYAPPTSRRRSKQSHKDYYGLGAKMTPFMMEEWEIALDDLCDLYPRLDRHYINDFLRSAQGDFVTAKEMIMEMIMDIR</sequence>
<accession>A0A8H7R4K2</accession>
<dbReference type="EMBL" id="JAEPRD010000049">
    <property type="protein sequence ID" value="KAG2203770.1"/>
    <property type="molecule type" value="Genomic_DNA"/>
</dbReference>
<keyword evidence="3" id="KW-1185">Reference proteome</keyword>
<feature type="region of interest" description="Disordered" evidence="1">
    <location>
        <begin position="480"/>
        <end position="504"/>
    </location>
</feature>
<dbReference type="Proteomes" id="UP000603453">
    <property type="component" value="Unassembled WGS sequence"/>
</dbReference>
<reference evidence="2" key="1">
    <citation type="submission" date="2020-12" db="EMBL/GenBank/DDBJ databases">
        <title>Metabolic potential, ecology and presence of endohyphal bacteria is reflected in genomic diversity of Mucoromycotina.</title>
        <authorList>
            <person name="Muszewska A."/>
            <person name="Okrasinska A."/>
            <person name="Steczkiewicz K."/>
            <person name="Drgas O."/>
            <person name="Orlowska M."/>
            <person name="Perlinska-Lenart U."/>
            <person name="Aleksandrzak-Piekarczyk T."/>
            <person name="Szatraj K."/>
            <person name="Zielenkiewicz U."/>
            <person name="Pilsyk S."/>
            <person name="Malc E."/>
            <person name="Mieczkowski P."/>
            <person name="Kruszewska J.S."/>
            <person name="Biernat P."/>
            <person name="Pawlowska J."/>
        </authorList>
    </citation>
    <scope>NUCLEOTIDE SEQUENCE</scope>
    <source>
        <strain evidence="2">WA0000017839</strain>
    </source>
</reference>
<comment type="caution">
    <text evidence="2">The sequence shown here is derived from an EMBL/GenBank/DDBJ whole genome shotgun (WGS) entry which is preliminary data.</text>
</comment>
<gene>
    <name evidence="2" type="ORF">INT47_012703</name>
</gene>
<feature type="region of interest" description="Disordered" evidence="1">
    <location>
        <begin position="128"/>
        <end position="180"/>
    </location>
</feature>
<dbReference type="AlphaFoldDB" id="A0A8H7R4K2"/>